<dbReference type="AlphaFoldDB" id="A0A5D4HB41"/>
<sequence>MHKKSLFELEIINRSIQIRTYHKKSQSYIAMILDVTDGYIGHIENPLRPEMYTHDQINAIALDLGISPHDFYPHTAVVQDLPKKNAKQYWEKANAIRERLNSLIDTNFFKSEKSVLDIIDKLRKDKDFLYGDLTNKDITDQARPLVNQGQLKSKRISNKNYYYIP</sequence>
<reference evidence="1 2" key="1">
    <citation type="submission" date="2019-08" db="EMBL/GenBank/DDBJ databases">
        <title>Phlebobacter frassis gen. nov. sp. nov., a new member of family Sphingobacteriaceae isolated from sand fly rearing media.</title>
        <authorList>
            <person name="Kakumanu M.L."/>
            <person name="Marayati B.F."/>
            <person name="Wada-Katsumata A."/>
            <person name="Wasserberg G."/>
            <person name="Schal C."/>
            <person name="Apperson C.S."/>
            <person name="Ponnusamy L."/>
        </authorList>
    </citation>
    <scope>NUCLEOTIDE SEQUENCE [LARGE SCALE GENOMIC DNA]</scope>
    <source>
        <strain evidence="1 2">SSI9</strain>
    </source>
</reference>
<dbReference type="GO" id="GO:0003677">
    <property type="term" value="F:DNA binding"/>
    <property type="evidence" value="ECO:0007669"/>
    <property type="project" value="InterPro"/>
</dbReference>
<name>A0A5D4HB41_9SPHI</name>
<protein>
    <submittedName>
        <fullName evidence="1">Helix-turn-helix transcriptional regulator</fullName>
    </submittedName>
</protein>
<dbReference type="Proteomes" id="UP000322362">
    <property type="component" value="Unassembled WGS sequence"/>
</dbReference>
<dbReference type="SUPFAM" id="SSF47413">
    <property type="entry name" value="lambda repressor-like DNA-binding domains"/>
    <property type="match status" value="1"/>
</dbReference>
<dbReference type="InterPro" id="IPR010982">
    <property type="entry name" value="Lambda_DNA-bd_dom_sf"/>
</dbReference>
<keyword evidence="2" id="KW-1185">Reference proteome</keyword>
<comment type="caution">
    <text evidence="1">The sequence shown here is derived from an EMBL/GenBank/DDBJ whole genome shotgun (WGS) entry which is preliminary data.</text>
</comment>
<dbReference type="EMBL" id="VTAV01000001">
    <property type="protein sequence ID" value="TYR37847.1"/>
    <property type="molecule type" value="Genomic_DNA"/>
</dbReference>
<accession>A0A5D4HB41</accession>
<dbReference type="RefSeq" id="WP_148917312.1">
    <property type="nucleotide sequence ID" value="NZ_VTAV01000001.1"/>
</dbReference>
<proteinExistence type="predicted"/>
<evidence type="ECO:0000313" key="1">
    <source>
        <dbReference type="EMBL" id="TYR37847.1"/>
    </source>
</evidence>
<gene>
    <name evidence="1" type="ORF">FXV77_00735</name>
</gene>
<dbReference type="Gene3D" id="1.10.260.40">
    <property type="entry name" value="lambda repressor-like DNA-binding domains"/>
    <property type="match status" value="1"/>
</dbReference>
<evidence type="ECO:0000313" key="2">
    <source>
        <dbReference type="Proteomes" id="UP000322362"/>
    </source>
</evidence>
<organism evidence="1 2">
    <name type="scientific">Sphingobacterium phlebotomi</name>
    <dbReference type="NCBI Taxonomy" id="2605433"/>
    <lineage>
        <taxon>Bacteria</taxon>
        <taxon>Pseudomonadati</taxon>
        <taxon>Bacteroidota</taxon>
        <taxon>Sphingobacteriia</taxon>
        <taxon>Sphingobacteriales</taxon>
        <taxon>Sphingobacteriaceae</taxon>
        <taxon>Sphingobacterium</taxon>
    </lineage>
</organism>